<comment type="catalytic activity">
    <reaction evidence="11">
        <text>L-threonyl-[protein] + ATP = O-phospho-L-threonyl-[protein] + ADP + H(+)</text>
        <dbReference type="Rhea" id="RHEA:46608"/>
        <dbReference type="Rhea" id="RHEA-COMP:11060"/>
        <dbReference type="Rhea" id="RHEA-COMP:11605"/>
        <dbReference type="ChEBI" id="CHEBI:15378"/>
        <dbReference type="ChEBI" id="CHEBI:30013"/>
        <dbReference type="ChEBI" id="CHEBI:30616"/>
        <dbReference type="ChEBI" id="CHEBI:61977"/>
        <dbReference type="ChEBI" id="CHEBI:456216"/>
        <dbReference type="EC" id="2.7.11.1"/>
    </reaction>
</comment>
<evidence type="ECO:0000256" key="6">
    <source>
        <dbReference type="ARBA" id="ARBA00022679"/>
    </source>
</evidence>
<keyword evidence="4" id="KW-0723">Serine/threonine-protein kinase</keyword>
<dbReference type="Gene3D" id="1.10.510.10">
    <property type="entry name" value="Transferase(Phosphotransferase) domain 1"/>
    <property type="match status" value="2"/>
</dbReference>
<evidence type="ECO:0000256" key="13">
    <source>
        <dbReference type="PIRSR" id="PIRSR000606-50"/>
    </source>
</evidence>
<dbReference type="Ensembl" id="ENSOMYT00000096083.2">
    <property type="protein sequence ID" value="ENSOMYP00000088219.2"/>
    <property type="gene ID" value="ENSOMYG00000039428.2"/>
</dbReference>
<comment type="catalytic activity">
    <reaction evidence="12">
        <text>L-seryl-[protein] + ATP = O-phospho-L-seryl-[protein] + ADP + H(+)</text>
        <dbReference type="Rhea" id="RHEA:17989"/>
        <dbReference type="Rhea" id="RHEA-COMP:9863"/>
        <dbReference type="Rhea" id="RHEA-COMP:11604"/>
        <dbReference type="ChEBI" id="CHEBI:15378"/>
        <dbReference type="ChEBI" id="CHEBI:29999"/>
        <dbReference type="ChEBI" id="CHEBI:30616"/>
        <dbReference type="ChEBI" id="CHEBI:83421"/>
        <dbReference type="ChEBI" id="CHEBI:456216"/>
        <dbReference type="EC" id="2.7.11.1"/>
    </reaction>
</comment>
<protein>
    <recommendedName>
        <fullName evidence="3">non-specific serine/threonine protein kinase</fullName>
        <ecNumber evidence="3">2.7.11.1</ecNumber>
    </recommendedName>
</protein>
<evidence type="ECO:0000256" key="14">
    <source>
        <dbReference type="PIRSR" id="PIRSR000606-51"/>
    </source>
</evidence>
<keyword evidence="9" id="KW-0418">Kinase</keyword>
<feature type="binding site" evidence="14">
    <location>
        <begin position="49"/>
        <end position="57"/>
    </location>
    <ligand>
        <name>ATP</name>
        <dbReference type="ChEBI" id="CHEBI:30616"/>
    </ligand>
</feature>
<comment type="similarity">
    <text evidence="2">Belongs to the protein kinase superfamily. AGC Ser/Thr protein kinase family. S6 kinase subfamily.</text>
</comment>
<keyword evidence="6" id="KW-0808">Transferase</keyword>
<evidence type="ECO:0000256" key="15">
    <source>
        <dbReference type="PROSITE-ProRule" id="PRU10141"/>
    </source>
</evidence>
<keyword evidence="19" id="KW-1185">Reference proteome</keyword>
<evidence type="ECO:0000256" key="10">
    <source>
        <dbReference type="ARBA" id="ARBA00022840"/>
    </source>
</evidence>
<dbReference type="GO" id="GO:0004674">
    <property type="term" value="F:protein serine/threonine kinase activity"/>
    <property type="evidence" value="ECO:0007669"/>
    <property type="project" value="UniProtKB-KW"/>
</dbReference>
<evidence type="ECO:0000256" key="11">
    <source>
        <dbReference type="ARBA" id="ARBA00047899"/>
    </source>
</evidence>
<dbReference type="InterPro" id="IPR011009">
    <property type="entry name" value="Kinase-like_dom_sf"/>
</dbReference>
<feature type="domain" description="AGC-kinase C-terminal" evidence="17">
    <location>
        <begin position="303"/>
        <end position="372"/>
    </location>
</feature>
<evidence type="ECO:0000259" key="16">
    <source>
        <dbReference type="PROSITE" id="PS50011"/>
    </source>
</evidence>
<dbReference type="SMART" id="SM00133">
    <property type="entry name" value="S_TK_X"/>
    <property type="match status" value="1"/>
</dbReference>
<dbReference type="AlphaFoldDB" id="A0A8C7TTE1"/>
<keyword evidence="8 14" id="KW-0547">Nucleotide-binding</keyword>
<dbReference type="PROSITE" id="PS51285">
    <property type="entry name" value="AGC_KINASE_CTER"/>
    <property type="match status" value="1"/>
</dbReference>
<dbReference type="GO" id="GO:0000287">
    <property type="term" value="F:magnesium ion binding"/>
    <property type="evidence" value="ECO:0007669"/>
    <property type="project" value="InterPro"/>
</dbReference>
<dbReference type="Pfam" id="PF00433">
    <property type="entry name" value="Pkinase_C"/>
    <property type="match status" value="1"/>
</dbReference>
<keyword evidence="10 14" id="KW-0067">ATP-binding</keyword>
<dbReference type="InterPro" id="IPR016239">
    <property type="entry name" value="Ribosomal_S6_kinase_II"/>
</dbReference>
<feature type="active site" description="Proton acceptor" evidence="13">
    <location>
        <position position="517"/>
    </location>
</feature>
<dbReference type="FunFam" id="3.30.200.20:FF:000121">
    <property type="entry name" value="Ribosomal protein S6 kinase"/>
    <property type="match status" value="1"/>
</dbReference>
<dbReference type="CDD" id="cd14091">
    <property type="entry name" value="STKc_RSK_C"/>
    <property type="match status" value="1"/>
</dbReference>
<dbReference type="PIRSF" id="PIRSF000606">
    <property type="entry name" value="Ribsml_S6_kin_2"/>
    <property type="match status" value="1"/>
</dbReference>
<dbReference type="PANTHER" id="PTHR24351">
    <property type="entry name" value="RIBOSOMAL PROTEIN S6 KINASE"/>
    <property type="match status" value="1"/>
</dbReference>
<feature type="binding site" evidence="15">
    <location>
        <position position="436"/>
    </location>
    <ligand>
        <name>ATP</name>
        <dbReference type="ChEBI" id="CHEBI:30616"/>
    </ligand>
</feature>
<dbReference type="FunFam" id="3.30.200.20:FF:000013">
    <property type="entry name" value="Ribosomal protein S6 kinase"/>
    <property type="match status" value="1"/>
</dbReference>
<evidence type="ECO:0000256" key="8">
    <source>
        <dbReference type="ARBA" id="ARBA00022741"/>
    </source>
</evidence>
<feature type="domain" description="Protein kinase" evidence="16">
    <location>
        <begin position="43"/>
        <end position="302"/>
    </location>
</feature>
<dbReference type="PROSITE" id="PS00108">
    <property type="entry name" value="PROTEIN_KINASE_ST"/>
    <property type="match status" value="2"/>
</dbReference>
<dbReference type="CDD" id="cd05582">
    <property type="entry name" value="STKc_RSK_N"/>
    <property type="match status" value="1"/>
</dbReference>
<dbReference type="InterPro" id="IPR017892">
    <property type="entry name" value="Pkinase_C"/>
</dbReference>
<dbReference type="SMART" id="SM00220">
    <property type="entry name" value="S_TKc"/>
    <property type="match status" value="2"/>
</dbReference>
<organism evidence="18 19">
    <name type="scientific">Oncorhynchus mykiss</name>
    <name type="common">Rainbow trout</name>
    <name type="synonym">Salmo gairdneri</name>
    <dbReference type="NCBI Taxonomy" id="8022"/>
    <lineage>
        <taxon>Eukaryota</taxon>
        <taxon>Metazoa</taxon>
        <taxon>Chordata</taxon>
        <taxon>Craniata</taxon>
        <taxon>Vertebrata</taxon>
        <taxon>Euteleostomi</taxon>
        <taxon>Actinopterygii</taxon>
        <taxon>Neopterygii</taxon>
        <taxon>Teleostei</taxon>
        <taxon>Protacanthopterygii</taxon>
        <taxon>Salmoniformes</taxon>
        <taxon>Salmonidae</taxon>
        <taxon>Salmoninae</taxon>
        <taxon>Oncorhynchus</taxon>
    </lineage>
</organism>
<evidence type="ECO:0000256" key="7">
    <source>
        <dbReference type="ARBA" id="ARBA00022737"/>
    </source>
</evidence>
<dbReference type="InterPro" id="IPR000961">
    <property type="entry name" value="AGC-kinase_C"/>
</dbReference>
<evidence type="ECO:0000256" key="5">
    <source>
        <dbReference type="ARBA" id="ARBA00022553"/>
    </source>
</evidence>
<dbReference type="InterPro" id="IPR041906">
    <property type="entry name" value="RSK_N"/>
</dbReference>
<evidence type="ECO:0000313" key="19">
    <source>
        <dbReference type="Proteomes" id="UP000694395"/>
    </source>
</evidence>
<dbReference type="InterPro" id="IPR017441">
    <property type="entry name" value="Protein_kinase_ATP_BS"/>
</dbReference>
<reference evidence="18" key="2">
    <citation type="submission" date="2025-08" db="UniProtKB">
        <authorList>
            <consortium name="Ensembl"/>
        </authorList>
    </citation>
    <scope>IDENTIFICATION</scope>
</reference>
<reference evidence="18" key="3">
    <citation type="submission" date="2025-09" db="UniProtKB">
        <authorList>
            <consortium name="Ensembl"/>
        </authorList>
    </citation>
    <scope>IDENTIFICATION</scope>
</reference>
<dbReference type="InterPro" id="IPR008271">
    <property type="entry name" value="Ser/Thr_kinase_AS"/>
</dbReference>
<proteinExistence type="inferred from homology"/>
<evidence type="ECO:0000256" key="2">
    <source>
        <dbReference type="ARBA" id="ARBA00009804"/>
    </source>
</evidence>
<evidence type="ECO:0000256" key="3">
    <source>
        <dbReference type="ARBA" id="ARBA00012513"/>
    </source>
</evidence>
<evidence type="ECO:0000259" key="17">
    <source>
        <dbReference type="PROSITE" id="PS51285"/>
    </source>
</evidence>
<dbReference type="GeneTree" id="ENSGT00940000159956"/>
<feature type="domain" description="Protein kinase" evidence="16">
    <location>
        <begin position="400"/>
        <end position="657"/>
    </location>
</feature>
<dbReference type="GO" id="GO:0035556">
    <property type="term" value="P:intracellular signal transduction"/>
    <property type="evidence" value="ECO:0007669"/>
    <property type="project" value="InterPro"/>
</dbReference>
<dbReference type="PROSITE" id="PS50011">
    <property type="entry name" value="PROTEIN_KINASE_DOM"/>
    <property type="match status" value="2"/>
</dbReference>
<dbReference type="PROSITE" id="PS00107">
    <property type="entry name" value="PROTEIN_KINASE_ATP"/>
    <property type="match status" value="2"/>
</dbReference>
<dbReference type="Gene3D" id="3.30.200.20">
    <property type="entry name" value="Phosphorylase Kinase, domain 1"/>
    <property type="match status" value="2"/>
</dbReference>
<keyword evidence="7" id="KW-0677">Repeat</keyword>
<name>A0A8C7TTE1_ONCMY</name>
<evidence type="ECO:0000256" key="9">
    <source>
        <dbReference type="ARBA" id="ARBA00022777"/>
    </source>
</evidence>
<reference evidence="18" key="1">
    <citation type="submission" date="2020-07" db="EMBL/GenBank/DDBJ databases">
        <title>A long reads based de novo assembly of the rainbow trout Arlee double haploid line genome.</title>
        <authorList>
            <person name="Gao G."/>
            <person name="Palti Y."/>
        </authorList>
    </citation>
    <scope>NUCLEOTIDE SEQUENCE [LARGE SCALE GENOMIC DNA]</scope>
</reference>
<evidence type="ECO:0000313" key="18">
    <source>
        <dbReference type="Ensembl" id="ENSOMYP00000088219.2"/>
    </source>
</evidence>
<dbReference type="EC" id="2.7.11.1" evidence="3"/>
<sequence>TLTVSLQHLFQILLLSPDDGILKEIDISQHTKEGFEKADPSQFELLKVLGQGSYGKVFLVRKIKGSDRGQLYAMKVLRKATLKVRDRVRSKMERDILAEVNHPFIVKLHYAFQTEGKLYLILDFLRGGDLFTRLSKEVMFTEEDVKFYLAELALALDHLHSLGIIYRDLKPENILLDEEGHIKITDFGLSKEAIDHDKRAYSFCGTIEYMAPEVVNRRGHTHSADWWSFGVLMFEMLTGSLPFQGKDRKETMALILKAKLGMPQFLSPEVQSLIRALFKRNPTNRLGAGPDGVEEIKRHNFFGNIDWNKLYRREIKPPFKPAVGRPDDTFHFDPEFTSRTPTDSPGIPPSANTHQLFRGFSFVATNLDQEQSVAEIRQTSTVNTIVQQLHGTNIHFTDGYEMKEDVGLGAYSVCKRCIHKITSVEYAVKIIDRAKKDPSEEIEILLRYGQHPNIITLKDVYDDGKYVYLVMELMRGGELLDRILHQKSFSERETSAVLCTITKTVEYLHSQGVVHRDLKPSNILYVDETGDPESIRICDFGFAKQLRAENGLLMTPCYTANFVAPEVLKKQGYDAACDIWSLGILLYTMLAGFTPFANGPNDTPEEILARIGSGKYALIGGNWDTVSDAAKDIVTKMLHVDPHQRLTAPQVLRHQWIVNREQLSQSQLIRQDVQLVKGAMAATYLALNRLPLAPKLEPVESSSLAQRRGMKRLTSTGL</sequence>
<dbReference type="FunFam" id="1.10.510.10:FF:000010">
    <property type="entry name" value="Ribosomal protein S6 kinase"/>
    <property type="match status" value="1"/>
</dbReference>
<dbReference type="FunFam" id="1.10.510.10:FF:000041">
    <property type="entry name" value="Ribosomal protein S6 kinase"/>
    <property type="match status" value="1"/>
</dbReference>
<keyword evidence="5" id="KW-0597">Phosphoprotein</keyword>
<evidence type="ECO:0000256" key="1">
    <source>
        <dbReference type="ARBA" id="ARBA00001946"/>
    </source>
</evidence>
<feature type="binding site" evidence="14 15">
    <location>
        <position position="75"/>
    </location>
    <ligand>
        <name>ATP</name>
        <dbReference type="ChEBI" id="CHEBI:30616"/>
    </ligand>
</feature>
<evidence type="ECO:0000256" key="4">
    <source>
        <dbReference type="ARBA" id="ARBA00022527"/>
    </source>
</evidence>
<feature type="binding site" evidence="14">
    <location>
        <position position="429"/>
    </location>
    <ligand>
        <name>ATP</name>
        <dbReference type="ChEBI" id="CHEBI:30616"/>
    </ligand>
</feature>
<feature type="active site" description="Proton acceptor" evidence="13">
    <location>
        <position position="168"/>
    </location>
</feature>
<dbReference type="InterPro" id="IPR000719">
    <property type="entry name" value="Prot_kinase_dom"/>
</dbReference>
<dbReference type="SUPFAM" id="SSF56112">
    <property type="entry name" value="Protein kinase-like (PK-like)"/>
    <property type="match status" value="2"/>
</dbReference>
<dbReference type="GO" id="GO:0005524">
    <property type="term" value="F:ATP binding"/>
    <property type="evidence" value="ECO:0007669"/>
    <property type="project" value="UniProtKB-UniRule"/>
</dbReference>
<dbReference type="Proteomes" id="UP000694395">
    <property type="component" value="Chromosome 23"/>
</dbReference>
<accession>A0A8C7TTE1</accession>
<comment type="cofactor">
    <cofactor evidence="1">
        <name>Mg(2+)</name>
        <dbReference type="ChEBI" id="CHEBI:18420"/>
    </cofactor>
</comment>
<evidence type="ECO:0000256" key="12">
    <source>
        <dbReference type="ARBA" id="ARBA00048679"/>
    </source>
</evidence>
<dbReference type="Pfam" id="PF00069">
    <property type="entry name" value="Pkinase"/>
    <property type="match status" value="2"/>
</dbReference>